<keyword evidence="1" id="KW-1133">Transmembrane helix</keyword>
<keyword evidence="1" id="KW-0812">Transmembrane</keyword>
<protein>
    <submittedName>
        <fullName evidence="2">Serine/threonine-protein_phosphatase 2A</fullName>
    </submittedName>
</protein>
<dbReference type="Gene3D" id="1.25.10.10">
    <property type="entry name" value="Leucine-rich Repeat Variant"/>
    <property type="match status" value="1"/>
</dbReference>
<dbReference type="Proteomes" id="UP001642409">
    <property type="component" value="Unassembled WGS sequence"/>
</dbReference>
<dbReference type="EMBL" id="CAXDID020000064">
    <property type="protein sequence ID" value="CAL6011465.1"/>
    <property type="molecule type" value="Genomic_DNA"/>
</dbReference>
<gene>
    <name evidence="2" type="ORF">HINF_LOCUS22835</name>
</gene>
<evidence type="ECO:0000256" key="1">
    <source>
        <dbReference type="SAM" id="Phobius"/>
    </source>
</evidence>
<comment type="caution">
    <text evidence="2">The sequence shown here is derived from an EMBL/GenBank/DDBJ whole genome shotgun (WGS) entry which is preliminary data.</text>
</comment>
<accession>A0ABP1I8U2</accession>
<dbReference type="InterPro" id="IPR016024">
    <property type="entry name" value="ARM-type_fold"/>
</dbReference>
<sequence length="289" mass="33241">MFNKVKLQIILNFRTLILKWELKLRNLNSKFINILVISNRVIPSSGQVSRLVVQKLNDAQIILNLQNIKITIAWLLIVTILKINNTQQRSTLYIQYILFRSNRCLQIQIASTSQSYILHQKSNRNTHTTKRKNHFNIDIINKLLLIYQTYIIFIIFISSRHQLTYNTDVLTNQPSYTPGPEYDEAIAASAFAKLLQDSEAEVRCVACQRAIRVANRLSPASIQQYIIPQLDERAGADDSQFVCVTLAKQLEDKDAEVRFTLLNGTQQVMQQVGIQPYGEKLTHSILVLR</sequence>
<keyword evidence="1" id="KW-0472">Membrane</keyword>
<organism evidence="2 3">
    <name type="scientific">Hexamita inflata</name>
    <dbReference type="NCBI Taxonomy" id="28002"/>
    <lineage>
        <taxon>Eukaryota</taxon>
        <taxon>Metamonada</taxon>
        <taxon>Diplomonadida</taxon>
        <taxon>Hexamitidae</taxon>
        <taxon>Hexamitinae</taxon>
        <taxon>Hexamita</taxon>
    </lineage>
</organism>
<evidence type="ECO:0000313" key="2">
    <source>
        <dbReference type="EMBL" id="CAL6011465.1"/>
    </source>
</evidence>
<feature type="transmembrane region" description="Helical" evidence="1">
    <location>
        <begin position="139"/>
        <end position="157"/>
    </location>
</feature>
<dbReference type="InterPro" id="IPR011989">
    <property type="entry name" value="ARM-like"/>
</dbReference>
<keyword evidence="3" id="KW-1185">Reference proteome</keyword>
<proteinExistence type="predicted"/>
<dbReference type="SUPFAM" id="SSF48371">
    <property type="entry name" value="ARM repeat"/>
    <property type="match status" value="1"/>
</dbReference>
<evidence type="ECO:0000313" key="3">
    <source>
        <dbReference type="Proteomes" id="UP001642409"/>
    </source>
</evidence>
<name>A0ABP1I8U2_9EUKA</name>
<reference evidence="2 3" key="1">
    <citation type="submission" date="2024-07" db="EMBL/GenBank/DDBJ databases">
        <authorList>
            <person name="Akdeniz Z."/>
        </authorList>
    </citation>
    <scope>NUCLEOTIDE SEQUENCE [LARGE SCALE GENOMIC DNA]</scope>
</reference>